<dbReference type="EMBL" id="JAHRHJ020000010">
    <property type="protein sequence ID" value="KAH9297733.1"/>
    <property type="molecule type" value="Genomic_DNA"/>
</dbReference>
<feature type="region of interest" description="Disordered" evidence="1">
    <location>
        <begin position="1"/>
        <end position="105"/>
    </location>
</feature>
<name>A0AA38CF40_TAXCH</name>
<organism evidence="2 3">
    <name type="scientific">Taxus chinensis</name>
    <name type="common">Chinese yew</name>
    <name type="synonym">Taxus wallichiana var. chinensis</name>
    <dbReference type="NCBI Taxonomy" id="29808"/>
    <lineage>
        <taxon>Eukaryota</taxon>
        <taxon>Viridiplantae</taxon>
        <taxon>Streptophyta</taxon>
        <taxon>Embryophyta</taxon>
        <taxon>Tracheophyta</taxon>
        <taxon>Spermatophyta</taxon>
        <taxon>Pinopsida</taxon>
        <taxon>Pinidae</taxon>
        <taxon>Conifers II</taxon>
        <taxon>Cupressales</taxon>
        <taxon>Taxaceae</taxon>
        <taxon>Taxus</taxon>
    </lineage>
</organism>
<accession>A0AA38CF40</accession>
<protein>
    <submittedName>
        <fullName evidence="2">Uncharacterized protein</fullName>
    </submittedName>
</protein>
<proteinExistence type="predicted"/>
<gene>
    <name evidence="2" type="ORF">KI387_029415</name>
</gene>
<sequence>AYYAQQNRQSSPSLSVWGDNYSTNQLSTQTPRIRYNSSFQMGELDQPPRTQQTEPLGSNNMTFTGESGSSPQMLLRPQISRQSDPYLVLDDERSIRYPRSEQHSR</sequence>
<evidence type="ECO:0000256" key="1">
    <source>
        <dbReference type="SAM" id="MobiDB-lite"/>
    </source>
</evidence>
<dbReference type="AlphaFoldDB" id="A0AA38CF40"/>
<keyword evidence="3" id="KW-1185">Reference proteome</keyword>
<comment type="caution">
    <text evidence="2">The sequence shown here is derived from an EMBL/GenBank/DDBJ whole genome shotgun (WGS) entry which is preliminary data.</text>
</comment>
<dbReference type="Proteomes" id="UP000824469">
    <property type="component" value="Unassembled WGS sequence"/>
</dbReference>
<feature type="compositionally biased region" description="Polar residues" evidence="1">
    <location>
        <begin position="48"/>
        <end position="72"/>
    </location>
</feature>
<feature type="compositionally biased region" description="Basic and acidic residues" evidence="1">
    <location>
        <begin position="90"/>
        <end position="105"/>
    </location>
</feature>
<feature type="non-terminal residue" evidence="2">
    <location>
        <position position="105"/>
    </location>
</feature>
<feature type="compositionally biased region" description="Polar residues" evidence="1">
    <location>
        <begin position="1"/>
        <end position="40"/>
    </location>
</feature>
<feature type="non-terminal residue" evidence="2">
    <location>
        <position position="1"/>
    </location>
</feature>
<reference evidence="2 3" key="1">
    <citation type="journal article" date="2021" name="Nat. Plants">
        <title>The Taxus genome provides insights into paclitaxel biosynthesis.</title>
        <authorList>
            <person name="Xiong X."/>
            <person name="Gou J."/>
            <person name="Liao Q."/>
            <person name="Li Y."/>
            <person name="Zhou Q."/>
            <person name="Bi G."/>
            <person name="Li C."/>
            <person name="Du R."/>
            <person name="Wang X."/>
            <person name="Sun T."/>
            <person name="Guo L."/>
            <person name="Liang H."/>
            <person name="Lu P."/>
            <person name="Wu Y."/>
            <person name="Zhang Z."/>
            <person name="Ro D.K."/>
            <person name="Shang Y."/>
            <person name="Huang S."/>
            <person name="Yan J."/>
        </authorList>
    </citation>
    <scope>NUCLEOTIDE SEQUENCE [LARGE SCALE GENOMIC DNA]</scope>
    <source>
        <strain evidence="2">Ta-2019</strain>
    </source>
</reference>
<evidence type="ECO:0000313" key="2">
    <source>
        <dbReference type="EMBL" id="KAH9297733.1"/>
    </source>
</evidence>
<evidence type="ECO:0000313" key="3">
    <source>
        <dbReference type="Proteomes" id="UP000824469"/>
    </source>
</evidence>